<protein>
    <submittedName>
        <fullName evidence="1">Uncharacterized protein</fullName>
    </submittedName>
</protein>
<reference evidence="1 2" key="1">
    <citation type="submission" date="2016-06" db="EMBL/GenBank/DDBJ databases">
        <title>Comparative genomics of the ectomycorrhizal sister species Rhizopogon vinicolor and Rhizopogon vesiculosus (Basidiomycota: Boletales) reveals a divergence of the mating type B locus.</title>
        <authorList>
            <consortium name="DOE Joint Genome Institute"/>
            <person name="Mujic A.B."/>
            <person name="Kuo A."/>
            <person name="Tritt A."/>
            <person name="Lipzen A."/>
            <person name="Chen C."/>
            <person name="Johnson J."/>
            <person name="Sharma A."/>
            <person name="Barry K."/>
            <person name="Grigoriev I.V."/>
            <person name="Spatafora J.W."/>
        </authorList>
    </citation>
    <scope>NUCLEOTIDE SEQUENCE [LARGE SCALE GENOMIC DNA]</scope>
    <source>
        <strain evidence="1 2">AM-OR11-026</strain>
    </source>
</reference>
<keyword evidence="2" id="KW-1185">Reference proteome</keyword>
<dbReference type="OrthoDB" id="27483at2759"/>
<gene>
    <name evidence="1" type="ORF">K503DRAFT_772323</name>
</gene>
<name>A0A1B7MVJ3_9AGAM</name>
<dbReference type="InParanoid" id="A0A1B7MVJ3"/>
<dbReference type="AlphaFoldDB" id="A0A1B7MVJ3"/>
<evidence type="ECO:0000313" key="1">
    <source>
        <dbReference type="EMBL" id="OAX36616.1"/>
    </source>
</evidence>
<proteinExistence type="predicted"/>
<sequence length="114" mass="12993">MPVTKGVRVVLQYNVEVVEKEPPAEEDDKQTPLEEAARRRKRLASYFTTYPNLDKTIVAFPLTHLYRLASIKKEYLKGTDSALFDALSNHFDVSMDPVVIKSTRLLGFSFTLSQ</sequence>
<dbReference type="Proteomes" id="UP000092154">
    <property type="component" value="Unassembled WGS sequence"/>
</dbReference>
<dbReference type="STRING" id="1314800.A0A1B7MVJ3"/>
<organism evidence="1 2">
    <name type="scientific">Rhizopogon vinicolor AM-OR11-026</name>
    <dbReference type="NCBI Taxonomy" id="1314800"/>
    <lineage>
        <taxon>Eukaryota</taxon>
        <taxon>Fungi</taxon>
        <taxon>Dikarya</taxon>
        <taxon>Basidiomycota</taxon>
        <taxon>Agaricomycotina</taxon>
        <taxon>Agaricomycetes</taxon>
        <taxon>Agaricomycetidae</taxon>
        <taxon>Boletales</taxon>
        <taxon>Suillineae</taxon>
        <taxon>Rhizopogonaceae</taxon>
        <taxon>Rhizopogon</taxon>
    </lineage>
</organism>
<evidence type="ECO:0000313" key="2">
    <source>
        <dbReference type="Proteomes" id="UP000092154"/>
    </source>
</evidence>
<dbReference type="EMBL" id="KV448404">
    <property type="protein sequence ID" value="OAX36616.1"/>
    <property type="molecule type" value="Genomic_DNA"/>
</dbReference>
<accession>A0A1B7MVJ3</accession>